<evidence type="ECO:0000313" key="2">
    <source>
        <dbReference type="EMBL" id="QDR81956.1"/>
    </source>
</evidence>
<accession>A0A517DXI5</accession>
<gene>
    <name evidence="2" type="ORF">SPTER_33760</name>
</gene>
<feature type="domain" description="DUF4422" evidence="1">
    <location>
        <begin position="161"/>
        <end position="347"/>
    </location>
</feature>
<keyword evidence="3" id="KW-1185">Reference proteome</keyword>
<dbReference type="RefSeq" id="WP_144351385.1">
    <property type="nucleotide sequence ID" value="NZ_CP036259.1"/>
</dbReference>
<dbReference type="OrthoDB" id="9798746at2"/>
<dbReference type="AlphaFoldDB" id="A0A517DXI5"/>
<reference evidence="2 3" key="1">
    <citation type="submission" date="2019-02" db="EMBL/GenBank/DDBJ databases">
        <title>Closed genome of Sporomusa termitida DSM 4440.</title>
        <authorList>
            <person name="Poehlein A."/>
            <person name="Daniel R."/>
        </authorList>
    </citation>
    <scope>NUCLEOTIDE SEQUENCE [LARGE SCALE GENOMIC DNA]</scope>
    <source>
        <strain evidence="2 3">DSM 4440</strain>
    </source>
</reference>
<name>A0A517DXI5_9FIRM</name>
<dbReference type="EMBL" id="CP036259">
    <property type="protein sequence ID" value="QDR81956.1"/>
    <property type="molecule type" value="Genomic_DNA"/>
</dbReference>
<protein>
    <recommendedName>
        <fullName evidence="1">DUF4422 domain-containing protein</fullName>
    </recommendedName>
</protein>
<evidence type="ECO:0000259" key="1">
    <source>
        <dbReference type="Pfam" id="PF14393"/>
    </source>
</evidence>
<dbReference type="Proteomes" id="UP000320776">
    <property type="component" value="Chromosome"/>
</dbReference>
<dbReference type="InterPro" id="IPR025536">
    <property type="entry name" value="DUF4422"/>
</dbReference>
<proteinExistence type="predicted"/>
<sequence length="364" mass="42610">MNSNEVISRLHNANEVILFGAQAIACQIYIALIEAFQIKPKCFLVSWQENNPANIDGIPVLPLSQYDPINGQLILIATPEPYHEQIMELLSKYDNVNYLCIDSHLEYILLSEYFRKKTSFRLLEDYSETCGTNESSPVNIHILMAKSHVDLSLKKAPENPSWVHPIQVGASLTHKQISSLKDNTGDNISQRNRNYSELTASYWLWKNLRCDYKGIFHYRRVLRFDENNLRRMMCNDIDVVLPLPFVCSPDTSRQYGRYISAEDIQLTFQTLEKMQPDYFRASRTILADKYLYNYNMLIARSEVFDQYCNWLFPLLEAIEQHYTAMSTLREDRYIGYIGELLTALYFLYNRDNLKITHGEKIWFV</sequence>
<evidence type="ECO:0000313" key="3">
    <source>
        <dbReference type="Proteomes" id="UP000320776"/>
    </source>
</evidence>
<organism evidence="2 3">
    <name type="scientific">Sporomusa termitida</name>
    <dbReference type="NCBI Taxonomy" id="2377"/>
    <lineage>
        <taxon>Bacteria</taxon>
        <taxon>Bacillati</taxon>
        <taxon>Bacillota</taxon>
        <taxon>Negativicutes</taxon>
        <taxon>Selenomonadales</taxon>
        <taxon>Sporomusaceae</taxon>
        <taxon>Sporomusa</taxon>
    </lineage>
</organism>
<dbReference type="Pfam" id="PF14393">
    <property type="entry name" value="DUF4422"/>
    <property type="match status" value="1"/>
</dbReference>
<dbReference type="KEGG" id="sted:SPTER_33760"/>